<organism evidence="4 5">
    <name type="scientific">Phialemonium atrogriseum</name>
    <dbReference type="NCBI Taxonomy" id="1093897"/>
    <lineage>
        <taxon>Eukaryota</taxon>
        <taxon>Fungi</taxon>
        <taxon>Dikarya</taxon>
        <taxon>Ascomycota</taxon>
        <taxon>Pezizomycotina</taxon>
        <taxon>Sordariomycetes</taxon>
        <taxon>Sordariomycetidae</taxon>
        <taxon>Cephalothecales</taxon>
        <taxon>Cephalothecaceae</taxon>
        <taxon>Phialemonium</taxon>
    </lineage>
</organism>
<feature type="region of interest" description="Disordered" evidence="2">
    <location>
        <begin position="340"/>
        <end position="360"/>
    </location>
</feature>
<evidence type="ECO:0000313" key="4">
    <source>
        <dbReference type="EMBL" id="KAK1765523.1"/>
    </source>
</evidence>
<dbReference type="Gene3D" id="3.30.160.60">
    <property type="entry name" value="Classic Zinc Finger"/>
    <property type="match status" value="1"/>
</dbReference>
<name>A0AAJ0FJM9_9PEZI</name>
<dbReference type="EMBL" id="MU839015">
    <property type="protein sequence ID" value="KAK1765523.1"/>
    <property type="molecule type" value="Genomic_DNA"/>
</dbReference>
<gene>
    <name evidence="4" type="ORF">QBC33DRAFT_516840</name>
</gene>
<evidence type="ECO:0000256" key="2">
    <source>
        <dbReference type="SAM" id="MobiDB-lite"/>
    </source>
</evidence>
<feature type="compositionally biased region" description="Basic residues" evidence="2">
    <location>
        <begin position="342"/>
        <end position="351"/>
    </location>
</feature>
<accession>A0AAJ0FJM9</accession>
<evidence type="ECO:0000259" key="3">
    <source>
        <dbReference type="PROSITE" id="PS50157"/>
    </source>
</evidence>
<comment type="caution">
    <text evidence="4">The sequence shown here is derived from an EMBL/GenBank/DDBJ whole genome shotgun (WGS) entry which is preliminary data.</text>
</comment>
<dbReference type="RefSeq" id="XP_060281736.1">
    <property type="nucleotide sequence ID" value="XM_060426162.1"/>
</dbReference>
<dbReference type="InterPro" id="IPR013087">
    <property type="entry name" value="Znf_C2H2_type"/>
</dbReference>
<evidence type="ECO:0000313" key="5">
    <source>
        <dbReference type="Proteomes" id="UP001244011"/>
    </source>
</evidence>
<keyword evidence="5" id="KW-1185">Reference proteome</keyword>
<dbReference type="GeneID" id="85309349"/>
<sequence length="360" mass="40399">MDLKLGMDDSFDVGSQSMGCQSSNTSFSDVSSVYHPFTPSSACSTPLRRSTSAFDASFSSYTDSSSFDLTPPSSAVSSQFPYDFKSSTHQDLLFHGIPSTPTKYNVMLDVGLDSHHLHGQLTPPHGMDFLPFSNLNSAPFSSPCHTLDGEDPETMDQLWSQISGDTPIDFGEPQRLQSLYDPNAMARSHHHMSSPSYRAQLASSRRHLQISEAQQKAAALQSVQKSPRLKNRTRLRRTRQPSRAIPICGPVKNIPPRQFYCDQGCSGKAYSRQEHLKRHFLTAHNPEKPVIPCKFCPKDKMKIFDRADNYRQHLELHAKPGRKGRVEYHPSAARELAQLKAQIKRRAPPKGRMRDSVKDE</sequence>
<evidence type="ECO:0000256" key="1">
    <source>
        <dbReference type="PROSITE-ProRule" id="PRU00042"/>
    </source>
</evidence>
<reference evidence="4" key="1">
    <citation type="submission" date="2023-06" db="EMBL/GenBank/DDBJ databases">
        <title>Genome-scale phylogeny and comparative genomics of the fungal order Sordariales.</title>
        <authorList>
            <consortium name="Lawrence Berkeley National Laboratory"/>
            <person name="Hensen N."/>
            <person name="Bonometti L."/>
            <person name="Westerberg I."/>
            <person name="Brannstrom I.O."/>
            <person name="Guillou S."/>
            <person name="Cros-Aarteil S."/>
            <person name="Calhoun S."/>
            <person name="Haridas S."/>
            <person name="Kuo A."/>
            <person name="Mondo S."/>
            <person name="Pangilinan J."/>
            <person name="Riley R."/>
            <person name="Labutti K."/>
            <person name="Andreopoulos B."/>
            <person name="Lipzen A."/>
            <person name="Chen C."/>
            <person name="Yanf M."/>
            <person name="Daum C."/>
            <person name="Ng V."/>
            <person name="Clum A."/>
            <person name="Steindorff A."/>
            <person name="Ohm R."/>
            <person name="Martin F."/>
            <person name="Silar P."/>
            <person name="Natvig D."/>
            <person name="Lalanne C."/>
            <person name="Gautier V."/>
            <person name="Ament-Velasquez S.L."/>
            <person name="Kruys A."/>
            <person name="Hutchinson M.I."/>
            <person name="Powell A.J."/>
            <person name="Barry K."/>
            <person name="Miller A.N."/>
            <person name="Grigoriev I.V."/>
            <person name="Debuchy R."/>
            <person name="Gladieux P."/>
            <person name="Thoren M.H."/>
            <person name="Johannesson H."/>
        </authorList>
    </citation>
    <scope>NUCLEOTIDE SEQUENCE</scope>
    <source>
        <strain evidence="4">8032-3</strain>
    </source>
</reference>
<dbReference type="PROSITE" id="PS50157">
    <property type="entry name" value="ZINC_FINGER_C2H2_2"/>
    <property type="match status" value="1"/>
</dbReference>
<keyword evidence="1" id="KW-0862">Zinc</keyword>
<keyword evidence="1" id="KW-0863">Zinc-finger</keyword>
<dbReference type="GO" id="GO:0008270">
    <property type="term" value="F:zinc ion binding"/>
    <property type="evidence" value="ECO:0007669"/>
    <property type="project" value="UniProtKB-KW"/>
</dbReference>
<feature type="domain" description="C2H2-type" evidence="3">
    <location>
        <begin position="259"/>
        <end position="289"/>
    </location>
</feature>
<dbReference type="Proteomes" id="UP001244011">
    <property type="component" value="Unassembled WGS sequence"/>
</dbReference>
<keyword evidence="1" id="KW-0479">Metal-binding</keyword>
<dbReference type="AlphaFoldDB" id="A0AAJ0FJM9"/>
<protein>
    <recommendedName>
        <fullName evidence="3">C2H2-type domain-containing protein</fullName>
    </recommendedName>
</protein>
<proteinExistence type="predicted"/>